<protein>
    <recommendedName>
        <fullName evidence="4">DUF3579 domain-containing protein</fullName>
    </recommendedName>
</protein>
<dbReference type="Gene3D" id="3.30.70.2340">
    <property type="entry name" value="Uncharacterised protein PF12112 family, DUF3579"/>
    <property type="match status" value="1"/>
</dbReference>
<feature type="compositionally biased region" description="Low complexity" evidence="1">
    <location>
        <begin position="1"/>
        <end position="18"/>
    </location>
</feature>
<organism evidence="2 3">
    <name type="scientific">Methyloversatilis universalis (strain ATCC BAA-1314 / DSM 25237 / JCM 13912 / CCUG 52030 / FAM5)</name>
    <dbReference type="NCBI Taxonomy" id="1000565"/>
    <lineage>
        <taxon>Bacteria</taxon>
        <taxon>Pseudomonadati</taxon>
        <taxon>Pseudomonadota</taxon>
        <taxon>Betaproteobacteria</taxon>
        <taxon>Nitrosomonadales</taxon>
        <taxon>Sterolibacteriaceae</taxon>
        <taxon>Methyloversatilis</taxon>
    </lineage>
</organism>
<dbReference type="AlphaFoldDB" id="F5REU5"/>
<dbReference type="Proteomes" id="UP000005019">
    <property type="component" value="Unassembled WGS sequence"/>
</dbReference>
<accession>F5REU5</accession>
<evidence type="ECO:0008006" key="4">
    <source>
        <dbReference type="Google" id="ProtNLM"/>
    </source>
</evidence>
<evidence type="ECO:0000313" key="3">
    <source>
        <dbReference type="Proteomes" id="UP000005019"/>
    </source>
</evidence>
<comment type="caution">
    <text evidence="2">The sequence shown here is derived from an EMBL/GenBank/DDBJ whole genome shotgun (WGS) entry which is preliminary data.</text>
</comment>
<keyword evidence="3" id="KW-1185">Reference proteome</keyword>
<dbReference type="RefSeq" id="WP_008062794.1">
    <property type="nucleotide sequence ID" value="NZ_AFHG01000052.1"/>
</dbReference>
<dbReference type="InterPro" id="IPR021969">
    <property type="entry name" value="DUF3579"/>
</dbReference>
<name>F5REU5_METUF</name>
<gene>
    <name evidence="2" type="ORF">METUNv1_02820</name>
</gene>
<dbReference type="STRING" id="1000565.METUNv1_02820"/>
<evidence type="ECO:0000256" key="1">
    <source>
        <dbReference type="SAM" id="MobiDB-lite"/>
    </source>
</evidence>
<proteinExistence type="predicted"/>
<dbReference type="Pfam" id="PF12112">
    <property type="entry name" value="DUF3579"/>
    <property type="match status" value="1"/>
</dbReference>
<dbReference type="OrthoDB" id="9814727at2"/>
<dbReference type="eggNOG" id="COG0456">
    <property type="taxonomic scope" value="Bacteria"/>
</dbReference>
<sequence length="124" mass="13916">MSAIPQPQLQPAATPAPANETLVRQADDPRRARSFTIIGATSKGKTFRPSDWSDRLCGVMSSFGSQRKMRYSPFVRPGCWITGEKCVFVDARLYELEPLAYNFLMHFARDNDLKVDFEVGAAEL</sequence>
<feature type="region of interest" description="Disordered" evidence="1">
    <location>
        <begin position="1"/>
        <end position="28"/>
    </location>
</feature>
<reference evidence="2 3" key="1">
    <citation type="journal article" date="2011" name="J. Bacteriol.">
        <title>Genome sequence of Methyloversatilis universalis FAM5T, a methylotrophic representative of the order Rhodocyclales.</title>
        <authorList>
            <person name="Kittichotirat W."/>
            <person name="Good N.M."/>
            <person name="Hall R."/>
            <person name="Bringel F."/>
            <person name="Lajus A."/>
            <person name="Medigue C."/>
            <person name="Smalley N.E."/>
            <person name="Beck D."/>
            <person name="Bumgarner R."/>
            <person name="Vuilleumier S."/>
            <person name="Kalyuzhnaya M.G."/>
        </authorList>
    </citation>
    <scope>NUCLEOTIDE SEQUENCE [LARGE SCALE GENOMIC DNA]</scope>
    <source>
        <strain evidence="3">ATCC BAA-1314 / JCM 13912 / FAM5</strain>
    </source>
</reference>
<evidence type="ECO:0000313" key="2">
    <source>
        <dbReference type="EMBL" id="EGK71426.1"/>
    </source>
</evidence>
<dbReference type="EMBL" id="AFHG01000052">
    <property type="protein sequence ID" value="EGK71426.1"/>
    <property type="molecule type" value="Genomic_DNA"/>
</dbReference>